<name>A0A5B7I5I0_PORTR</name>
<gene>
    <name evidence="1" type="ORF">E2C01_071585</name>
</gene>
<sequence>MDSFKPAKCGNWACEHGVFCLHLESANKAIFGDGISHYQARKSSYVELIVLRRPRFVSDFFGVWTYTVSSSSSRSHNMPSVRLVGNLSSIRIFFTPTAFFDCGTSLRTLFWLHDHLMSLNPPLCNNHLNL</sequence>
<accession>A0A5B7I5I0</accession>
<protein>
    <submittedName>
        <fullName evidence="1">Uncharacterized protein</fullName>
    </submittedName>
</protein>
<dbReference type="EMBL" id="VSRR010045100">
    <property type="protein sequence ID" value="MPC77139.1"/>
    <property type="molecule type" value="Genomic_DNA"/>
</dbReference>
<organism evidence="1 2">
    <name type="scientific">Portunus trituberculatus</name>
    <name type="common">Swimming crab</name>
    <name type="synonym">Neptunus trituberculatus</name>
    <dbReference type="NCBI Taxonomy" id="210409"/>
    <lineage>
        <taxon>Eukaryota</taxon>
        <taxon>Metazoa</taxon>
        <taxon>Ecdysozoa</taxon>
        <taxon>Arthropoda</taxon>
        <taxon>Crustacea</taxon>
        <taxon>Multicrustacea</taxon>
        <taxon>Malacostraca</taxon>
        <taxon>Eumalacostraca</taxon>
        <taxon>Eucarida</taxon>
        <taxon>Decapoda</taxon>
        <taxon>Pleocyemata</taxon>
        <taxon>Brachyura</taxon>
        <taxon>Eubrachyura</taxon>
        <taxon>Portunoidea</taxon>
        <taxon>Portunidae</taxon>
        <taxon>Portuninae</taxon>
        <taxon>Portunus</taxon>
    </lineage>
</organism>
<dbReference type="AlphaFoldDB" id="A0A5B7I5I0"/>
<proteinExistence type="predicted"/>
<keyword evidence="2" id="KW-1185">Reference proteome</keyword>
<evidence type="ECO:0000313" key="1">
    <source>
        <dbReference type="EMBL" id="MPC77139.1"/>
    </source>
</evidence>
<dbReference type="Proteomes" id="UP000324222">
    <property type="component" value="Unassembled WGS sequence"/>
</dbReference>
<comment type="caution">
    <text evidence="1">The sequence shown here is derived from an EMBL/GenBank/DDBJ whole genome shotgun (WGS) entry which is preliminary data.</text>
</comment>
<reference evidence="1 2" key="1">
    <citation type="submission" date="2019-05" db="EMBL/GenBank/DDBJ databases">
        <title>Another draft genome of Portunus trituberculatus and its Hox gene families provides insights of decapod evolution.</title>
        <authorList>
            <person name="Jeong J.-H."/>
            <person name="Song I."/>
            <person name="Kim S."/>
            <person name="Choi T."/>
            <person name="Kim D."/>
            <person name="Ryu S."/>
            <person name="Kim W."/>
        </authorList>
    </citation>
    <scope>NUCLEOTIDE SEQUENCE [LARGE SCALE GENOMIC DNA]</scope>
    <source>
        <tissue evidence="1">Muscle</tissue>
    </source>
</reference>
<evidence type="ECO:0000313" key="2">
    <source>
        <dbReference type="Proteomes" id="UP000324222"/>
    </source>
</evidence>